<dbReference type="AlphaFoldDB" id="A0A9P7YB75"/>
<organism evidence="1 2">
    <name type="scientific">Amylocarpus encephaloides</name>
    <dbReference type="NCBI Taxonomy" id="45428"/>
    <lineage>
        <taxon>Eukaryota</taxon>
        <taxon>Fungi</taxon>
        <taxon>Dikarya</taxon>
        <taxon>Ascomycota</taxon>
        <taxon>Pezizomycotina</taxon>
        <taxon>Leotiomycetes</taxon>
        <taxon>Helotiales</taxon>
        <taxon>Helotiales incertae sedis</taxon>
        <taxon>Amylocarpus</taxon>
    </lineage>
</organism>
<dbReference type="OrthoDB" id="3598968at2759"/>
<reference evidence="1" key="1">
    <citation type="journal article" date="2021" name="IMA Fungus">
        <title>Genomic characterization of three marine fungi, including Emericellopsis atlantica sp. nov. with signatures of a generalist lifestyle and marine biomass degradation.</title>
        <authorList>
            <person name="Hagestad O.C."/>
            <person name="Hou L."/>
            <person name="Andersen J.H."/>
            <person name="Hansen E.H."/>
            <person name="Altermark B."/>
            <person name="Li C."/>
            <person name="Kuhnert E."/>
            <person name="Cox R.J."/>
            <person name="Crous P.W."/>
            <person name="Spatafora J.W."/>
            <person name="Lail K."/>
            <person name="Amirebrahimi M."/>
            <person name="Lipzen A."/>
            <person name="Pangilinan J."/>
            <person name="Andreopoulos W."/>
            <person name="Hayes R.D."/>
            <person name="Ng V."/>
            <person name="Grigoriev I.V."/>
            <person name="Jackson S.A."/>
            <person name="Sutton T.D.S."/>
            <person name="Dobson A.D.W."/>
            <person name="Rama T."/>
        </authorList>
    </citation>
    <scope>NUCLEOTIDE SEQUENCE</scope>
    <source>
        <strain evidence="1">TRa018bII</strain>
    </source>
</reference>
<comment type="caution">
    <text evidence="1">The sequence shown here is derived from an EMBL/GenBank/DDBJ whole genome shotgun (WGS) entry which is preliminary data.</text>
</comment>
<name>A0A9P7YB75_9HELO</name>
<dbReference type="Proteomes" id="UP000824998">
    <property type="component" value="Unassembled WGS sequence"/>
</dbReference>
<keyword evidence="2" id="KW-1185">Reference proteome</keyword>
<accession>A0A9P7YB75</accession>
<evidence type="ECO:0000313" key="2">
    <source>
        <dbReference type="Proteomes" id="UP000824998"/>
    </source>
</evidence>
<evidence type="ECO:0000313" key="1">
    <source>
        <dbReference type="EMBL" id="KAG9230436.1"/>
    </source>
</evidence>
<dbReference type="EMBL" id="MU251673">
    <property type="protein sequence ID" value="KAG9230436.1"/>
    <property type="molecule type" value="Genomic_DNA"/>
</dbReference>
<protein>
    <submittedName>
        <fullName evidence="1">Uncharacterized protein</fullName>
    </submittedName>
</protein>
<sequence>MAPKWPQVNMGPEHINEHATYLREAYNQLQAVDRGRQNQVLRQPTISEILHHIQDAAKCTQSIQRDVTVIKNSVGLSTTPAGVANFSGGRAGTTWAQVAAQARGPLIPPPVPQGTRTTKAQSIVTEYKDRAVTVKLKDHGIAQKLRTLSAVRLRQQVETSIRDNAATKLVKIVAVHQLKSGDIQIFTTSTAEAEKLKEHRGWIRGLGEHAELIVLTYGVIVHGISTNSINIKD</sequence>
<proteinExistence type="predicted"/>
<gene>
    <name evidence="1" type="ORF">BJ875DRAFT_499137</name>
</gene>